<protein>
    <submittedName>
        <fullName evidence="2">Uncharacterized protein</fullName>
    </submittedName>
</protein>
<keyword evidence="3" id="KW-1185">Reference proteome</keyword>
<feature type="chain" id="PRO_5020946311" evidence="1">
    <location>
        <begin position="21"/>
        <end position="128"/>
    </location>
</feature>
<dbReference type="EMBL" id="SKBM01000011">
    <property type="protein sequence ID" value="TCZ61163.1"/>
    <property type="molecule type" value="Genomic_DNA"/>
</dbReference>
<sequence length="128" mass="13252">MYRRLLLAALALAAPLPALAQGHGHAHAAGPNGGKIGELGNTHVEIVARDGELRLYVLDAQDRPASARGANGNAIVQAGGRNQTLRFEPGPGDAYLVARGEFAAKGARVVTSVALPGQPTRQARFALD</sequence>
<evidence type="ECO:0000313" key="2">
    <source>
        <dbReference type="EMBL" id="TCZ61163.1"/>
    </source>
</evidence>
<evidence type="ECO:0000256" key="1">
    <source>
        <dbReference type="SAM" id="SignalP"/>
    </source>
</evidence>
<gene>
    <name evidence="2" type="ORF">EXY23_13630</name>
</gene>
<dbReference type="AlphaFoldDB" id="A0A4R4DM49"/>
<dbReference type="OrthoDB" id="7933680at2"/>
<comment type="caution">
    <text evidence="2">The sequence shown here is derived from an EMBL/GenBank/DDBJ whole genome shotgun (WGS) entry which is preliminary data.</text>
</comment>
<organism evidence="2 3">
    <name type="scientific">Roseicella aquatilis</name>
    <dbReference type="NCBI Taxonomy" id="2527868"/>
    <lineage>
        <taxon>Bacteria</taxon>
        <taxon>Pseudomonadati</taxon>
        <taxon>Pseudomonadota</taxon>
        <taxon>Alphaproteobacteria</taxon>
        <taxon>Acetobacterales</taxon>
        <taxon>Roseomonadaceae</taxon>
        <taxon>Roseicella</taxon>
    </lineage>
</organism>
<reference evidence="2 3" key="1">
    <citation type="submission" date="2019-03" db="EMBL/GenBank/DDBJ databases">
        <title>Paracraurococcus aquatilis NE82 genome sequence.</title>
        <authorList>
            <person name="Zhao Y."/>
            <person name="Du Z."/>
        </authorList>
    </citation>
    <scope>NUCLEOTIDE SEQUENCE [LARGE SCALE GENOMIC DNA]</scope>
    <source>
        <strain evidence="2 3">NE82</strain>
    </source>
</reference>
<dbReference type="RefSeq" id="WP_132289962.1">
    <property type="nucleotide sequence ID" value="NZ_SKBM01000011.1"/>
</dbReference>
<dbReference type="Proteomes" id="UP000295023">
    <property type="component" value="Unassembled WGS sequence"/>
</dbReference>
<evidence type="ECO:0000313" key="3">
    <source>
        <dbReference type="Proteomes" id="UP000295023"/>
    </source>
</evidence>
<keyword evidence="1" id="KW-0732">Signal</keyword>
<feature type="signal peptide" evidence="1">
    <location>
        <begin position="1"/>
        <end position="20"/>
    </location>
</feature>
<proteinExistence type="predicted"/>
<accession>A0A4R4DM49</accession>
<name>A0A4R4DM49_9PROT</name>